<comment type="similarity">
    <text evidence="1">Belongs to the helicase family. DnaB subfamily.</text>
</comment>
<dbReference type="Pfam" id="PF03796">
    <property type="entry name" value="DnaB_C"/>
    <property type="match status" value="1"/>
</dbReference>
<dbReference type="InterPro" id="IPR007693">
    <property type="entry name" value="DNA_helicase_DnaB-like_N"/>
</dbReference>
<gene>
    <name evidence="13" type="ORF">UFOVP1154_28</name>
    <name evidence="14" type="ORF">UFOVP1341_9</name>
    <name evidence="15" type="ORF">UFOVP1601_18</name>
</gene>
<dbReference type="EMBL" id="LR797469">
    <property type="protein sequence ID" value="CAB4218432.1"/>
    <property type="molecule type" value="Genomic_DNA"/>
</dbReference>
<keyword evidence="5 13" id="KW-0347">Helicase</keyword>
<accession>A0A6J5R1C9</accession>
<dbReference type="Pfam" id="PF00772">
    <property type="entry name" value="DnaB"/>
    <property type="match status" value="1"/>
</dbReference>
<dbReference type="GO" id="GO:0006260">
    <property type="term" value="P:DNA replication"/>
    <property type="evidence" value="ECO:0007669"/>
    <property type="project" value="UniProtKB-KW"/>
</dbReference>
<keyword evidence="6" id="KW-0067">ATP-binding</keyword>
<dbReference type="EC" id="5.6.2.3" evidence="9"/>
<dbReference type="PANTHER" id="PTHR30153">
    <property type="entry name" value="REPLICATIVE DNA HELICASE DNAB"/>
    <property type="match status" value="1"/>
</dbReference>
<evidence type="ECO:0000256" key="6">
    <source>
        <dbReference type="ARBA" id="ARBA00022840"/>
    </source>
</evidence>
<dbReference type="GO" id="GO:0003677">
    <property type="term" value="F:DNA binding"/>
    <property type="evidence" value="ECO:0007669"/>
    <property type="project" value="UniProtKB-KW"/>
</dbReference>
<keyword evidence="2" id="KW-0235">DNA replication</keyword>
<protein>
    <recommendedName>
        <fullName evidence="9">DNA 5'-3' helicase</fullName>
        <ecNumber evidence="9">5.6.2.3</ecNumber>
    </recommendedName>
</protein>
<evidence type="ECO:0000256" key="10">
    <source>
        <dbReference type="ARBA" id="ARBA00048954"/>
    </source>
</evidence>
<dbReference type="InterPro" id="IPR036185">
    <property type="entry name" value="DNA_heli_DnaB-like_N_sf"/>
</dbReference>
<evidence type="ECO:0000313" key="13">
    <source>
        <dbReference type="EMBL" id="CAB4187298.1"/>
    </source>
</evidence>
<keyword evidence="3" id="KW-0547">Nucleotide-binding</keyword>
<dbReference type="InterPro" id="IPR027417">
    <property type="entry name" value="P-loop_NTPase"/>
</dbReference>
<evidence type="ECO:0000313" key="14">
    <source>
        <dbReference type="EMBL" id="CAB4199850.1"/>
    </source>
</evidence>
<evidence type="ECO:0000256" key="4">
    <source>
        <dbReference type="ARBA" id="ARBA00022801"/>
    </source>
</evidence>
<dbReference type="SUPFAM" id="SSF52540">
    <property type="entry name" value="P-loop containing nucleoside triphosphate hydrolases"/>
    <property type="match status" value="1"/>
</dbReference>
<dbReference type="InterPro" id="IPR016136">
    <property type="entry name" value="DNA_helicase_N/primase_C"/>
</dbReference>
<evidence type="ECO:0000259" key="12">
    <source>
        <dbReference type="PROSITE" id="PS51199"/>
    </source>
</evidence>
<reference evidence="13" key="1">
    <citation type="submission" date="2020-05" db="EMBL/GenBank/DDBJ databases">
        <authorList>
            <person name="Chiriac C."/>
            <person name="Salcher M."/>
            <person name="Ghai R."/>
            <person name="Kavagutti S V."/>
        </authorList>
    </citation>
    <scope>NUCLEOTIDE SEQUENCE</scope>
</reference>
<dbReference type="GO" id="GO:0043139">
    <property type="term" value="F:5'-3' DNA helicase activity"/>
    <property type="evidence" value="ECO:0007669"/>
    <property type="project" value="UniProtKB-EC"/>
</dbReference>
<feature type="domain" description="SF4 helicase" evidence="12">
    <location>
        <begin position="177"/>
        <end position="440"/>
    </location>
</feature>
<organism evidence="13">
    <name type="scientific">uncultured Caudovirales phage</name>
    <dbReference type="NCBI Taxonomy" id="2100421"/>
    <lineage>
        <taxon>Viruses</taxon>
        <taxon>Duplodnaviria</taxon>
        <taxon>Heunggongvirae</taxon>
        <taxon>Uroviricota</taxon>
        <taxon>Caudoviricetes</taxon>
        <taxon>Peduoviridae</taxon>
        <taxon>Maltschvirus</taxon>
        <taxon>Maltschvirus maltsch</taxon>
    </lineage>
</organism>
<keyword evidence="7" id="KW-0238">DNA-binding</keyword>
<evidence type="ECO:0000313" key="15">
    <source>
        <dbReference type="EMBL" id="CAB4218432.1"/>
    </source>
</evidence>
<dbReference type="InterPro" id="IPR007694">
    <property type="entry name" value="DNA_helicase_DnaB-like_C"/>
</dbReference>
<dbReference type="SUPFAM" id="SSF48024">
    <property type="entry name" value="N-terminal domain of DnaB helicase"/>
    <property type="match status" value="1"/>
</dbReference>
<proteinExistence type="inferred from homology"/>
<keyword evidence="4" id="KW-0378">Hydrolase</keyword>
<feature type="compositionally biased region" description="Basic and acidic residues" evidence="11">
    <location>
        <begin position="444"/>
        <end position="458"/>
    </location>
</feature>
<evidence type="ECO:0000256" key="1">
    <source>
        <dbReference type="ARBA" id="ARBA00008428"/>
    </source>
</evidence>
<evidence type="ECO:0000256" key="8">
    <source>
        <dbReference type="ARBA" id="ARBA00023235"/>
    </source>
</evidence>
<dbReference type="PROSITE" id="PS51199">
    <property type="entry name" value="SF4_HELICASE"/>
    <property type="match status" value="1"/>
</dbReference>
<keyword evidence="8" id="KW-0413">Isomerase</keyword>
<name>A0A6J5R1C9_9CAUD</name>
<evidence type="ECO:0000256" key="5">
    <source>
        <dbReference type="ARBA" id="ARBA00022806"/>
    </source>
</evidence>
<dbReference type="Gene3D" id="1.10.860.10">
    <property type="entry name" value="DNAb Helicase, Chain A"/>
    <property type="match status" value="1"/>
</dbReference>
<evidence type="ECO:0000256" key="2">
    <source>
        <dbReference type="ARBA" id="ARBA00022705"/>
    </source>
</evidence>
<dbReference type="Gene3D" id="3.40.50.300">
    <property type="entry name" value="P-loop containing nucleotide triphosphate hydrolases"/>
    <property type="match status" value="1"/>
</dbReference>
<feature type="region of interest" description="Disordered" evidence="11">
    <location>
        <begin position="437"/>
        <end position="458"/>
    </location>
</feature>
<dbReference type="PANTHER" id="PTHR30153:SF2">
    <property type="entry name" value="REPLICATIVE DNA HELICASE"/>
    <property type="match status" value="1"/>
</dbReference>
<dbReference type="EMBL" id="LR797292">
    <property type="protein sequence ID" value="CAB4199850.1"/>
    <property type="molecule type" value="Genomic_DNA"/>
</dbReference>
<sequence>MSKDTRVLPHDLEAERSVLGAILIDNSVFSSVAAVLGPQHFFRAAHRTMAKVIWALCDKGQEADLLTVKDGLDKIKALEDIGGLVYLAGLVDGVPRSTNARYYAGIVREKARLVALIRAGSRVVDAAYDAQLEAAEIARTADAELSILTKASATGGAEVLEAGLRTLSADLERRCERKGQISGWPTGFPMIDNLTRGWQARKMIVIAGRTSMGKSVFALNTATAVAKAGGRVLYYSFEMEKIELHQRLLASLSGVVLDRILGGHLTPVELRNIADAQEVMATLPIEINDTPSMSMLDIRAEARQCKADRGLALIVIDHIQLVDGGGDENRTQELTTISRQCKVLAGELEVPVMVLSQLSRGDKDQNKPPQLHDLRECGAIEQDADFVGMLHPYNPALADTDASIIPTQFLIRKQRGGRKGVVALDLQRDFAQFVHAEPPAPAPVKEKKPTTKRFSDRW</sequence>
<dbReference type="GO" id="GO:0016787">
    <property type="term" value="F:hydrolase activity"/>
    <property type="evidence" value="ECO:0007669"/>
    <property type="project" value="UniProtKB-KW"/>
</dbReference>
<evidence type="ECO:0000256" key="9">
    <source>
        <dbReference type="ARBA" id="ARBA00044969"/>
    </source>
</evidence>
<dbReference type="EMBL" id="LR797107">
    <property type="protein sequence ID" value="CAB4187298.1"/>
    <property type="molecule type" value="Genomic_DNA"/>
</dbReference>
<comment type="catalytic activity">
    <reaction evidence="10">
        <text>ATP + H2O = ADP + phosphate + H(+)</text>
        <dbReference type="Rhea" id="RHEA:13065"/>
        <dbReference type="ChEBI" id="CHEBI:15377"/>
        <dbReference type="ChEBI" id="CHEBI:15378"/>
        <dbReference type="ChEBI" id="CHEBI:30616"/>
        <dbReference type="ChEBI" id="CHEBI:43474"/>
        <dbReference type="ChEBI" id="CHEBI:456216"/>
        <dbReference type="EC" id="5.6.2.3"/>
    </reaction>
</comment>
<evidence type="ECO:0000256" key="3">
    <source>
        <dbReference type="ARBA" id="ARBA00022741"/>
    </source>
</evidence>
<evidence type="ECO:0000256" key="11">
    <source>
        <dbReference type="SAM" id="MobiDB-lite"/>
    </source>
</evidence>
<dbReference type="GO" id="GO:0005524">
    <property type="term" value="F:ATP binding"/>
    <property type="evidence" value="ECO:0007669"/>
    <property type="project" value="UniProtKB-KW"/>
</dbReference>
<evidence type="ECO:0000256" key="7">
    <source>
        <dbReference type="ARBA" id="ARBA00023125"/>
    </source>
</evidence>